<proteinExistence type="predicted"/>
<dbReference type="AlphaFoldDB" id="A0A922MV36"/>
<evidence type="ECO:0000259" key="7">
    <source>
        <dbReference type="SMART" id="SM01168"/>
    </source>
</evidence>
<evidence type="ECO:0000256" key="1">
    <source>
        <dbReference type="ARBA" id="ARBA00004123"/>
    </source>
</evidence>
<evidence type="ECO:0000256" key="3">
    <source>
        <dbReference type="ARBA" id="ARBA00022723"/>
    </source>
</evidence>
<dbReference type="Pfam" id="PF08925">
    <property type="entry name" value="DUF1907"/>
    <property type="match status" value="2"/>
</dbReference>
<comment type="subunit">
    <text evidence="2">Monomer.</text>
</comment>
<keyword evidence="6" id="KW-0539">Nucleus</keyword>
<evidence type="ECO:0000256" key="5">
    <source>
        <dbReference type="ARBA" id="ARBA00022833"/>
    </source>
</evidence>
<comment type="caution">
    <text evidence="8">The sequence shown here is derived from an EMBL/GenBank/DDBJ whole genome shotgun (WGS) entry which is preliminary data.</text>
</comment>
<dbReference type="CDD" id="cd17298">
    <property type="entry name" value="DUF1907"/>
    <property type="match status" value="1"/>
</dbReference>
<evidence type="ECO:0000256" key="2">
    <source>
        <dbReference type="ARBA" id="ARBA00011245"/>
    </source>
</evidence>
<gene>
    <name evidence="8" type="ORF">HF086_016696</name>
</gene>
<dbReference type="PANTHER" id="PTHR13204:SF1">
    <property type="entry name" value="ESTER HYDROLASE C11ORF54"/>
    <property type="match status" value="1"/>
</dbReference>
<evidence type="ECO:0000313" key="9">
    <source>
        <dbReference type="Proteomes" id="UP000814243"/>
    </source>
</evidence>
<accession>A0A922MV36</accession>
<dbReference type="Proteomes" id="UP000814243">
    <property type="component" value="Unassembled WGS sequence"/>
</dbReference>
<name>A0A922MV36_SPOEX</name>
<sequence length="280" mass="30232">MTSVDYTKVPKKEKPLFQPPLQEIADVLSVGLTSTFETVSVSVADTPDLTQSPYNLITPGLTGNAKLVEIGGPPYLLPLVQRNKVYDLAALARHLNSDPALLAGAGAGPWPHIGVNCEGIINLSIRNGSVEQGTRIVSIEPVGAAKGKSGYLQRRLPNTETRTALLGNYLLSEGKPGKVIKVVAKKRIGPSNFITAIRETLKNHYGDDKIVGLGGMFMLRSGKGLDLRVQHFHGFSEHGDGGHYHYDTTPDDVHYEGYFTLASSIIRVDAPEETHAVGRD</sequence>
<keyword evidence="3" id="KW-0479">Metal-binding</keyword>
<dbReference type="GO" id="GO:0008270">
    <property type="term" value="F:zinc ion binding"/>
    <property type="evidence" value="ECO:0007669"/>
    <property type="project" value="TreeGrafter"/>
</dbReference>
<dbReference type="GO" id="GO:0016788">
    <property type="term" value="F:hydrolase activity, acting on ester bonds"/>
    <property type="evidence" value="ECO:0007669"/>
    <property type="project" value="TreeGrafter"/>
</dbReference>
<dbReference type="SMART" id="SM01168">
    <property type="entry name" value="DUF1907"/>
    <property type="match status" value="1"/>
</dbReference>
<evidence type="ECO:0000256" key="6">
    <source>
        <dbReference type="ARBA" id="ARBA00023242"/>
    </source>
</evidence>
<protein>
    <recommendedName>
        <fullName evidence="7">DUF1907 domain-containing protein</fullName>
    </recommendedName>
</protein>
<dbReference type="SUPFAM" id="SSF117856">
    <property type="entry name" value="AF0104/ALDC/Ptd012-like"/>
    <property type="match status" value="1"/>
</dbReference>
<comment type="subcellular location">
    <subcellularLocation>
        <location evidence="1">Nucleus</location>
    </subcellularLocation>
</comment>
<dbReference type="GO" id="GO:0005634">
    <property type="term" value="C:nucleus"/>
    <property type="evidence" value="ECO:0007669"/>
    <property type="project" value="UniProtKB-SubCell"/>
</dbReference>
<dbReference type="InterPro" id="IPR015021">
    <property type="entry name" value="C11orf54_DUF1907"/>
</dbReference>
<evidence type="ECO:0000256" key="4">
    <source>
        <dbReference type="ARBA" id="ARBA00022801"/>
    </source>
</evidence>
<reference evidence="8" key="1">
    <citation type="journal article" date="2021" name="G3 (Bethesda)">
        <title>Genome and transcriptome analysis of the beet armyworm Spodoptera exigua reveals targets for pest control. .</title>
        <authorList>
            <person name="Simon S."/>
            <person name="Breeschoten T."/>
            <person name="Jansen H.J."/>
            <person name="Dirks R.P."/>
            <person name="Schranz M.E."/>
            <person name="Ros V.I.D."/>
        </authorList>
    </citation>
    <scope>NUCLEOTIDE SEQUENCE</scope>
    <source>
        <strain evidence="8">TB_SE_WUR_2020</strain>
    </source>
</reference>
<organism evidence="8 9">
    <name type="scientific">Spodoptera exigua</name>
    <name type="common">Beet armyworm</name>
    <name type="synonym">Noctua fulgens</name>
    <dbReference type="NCBI Taxonomy" id="7107"/>
    <lineage>
        <taxon>Eukaryota</taxon>
        <taxon>Metazoa</taxon>
        <taxon>Ecdysozoa</taxon>
        <taxon>Arthropoda</taxon>
        <taxon>Hexapoda</taxon>
        <taxon>Insecta</taxon>
        <taxon>Pterygota</taxon>
        <taxon>Neoptera</taxon>
        <taxon>Endopterygota</taxon>
        <taxon>Lepidoptera</taxon>
        <taxon>Glossata</taxon>
        <taxon>Ditrysia</taxon>
        <taxon>Noctuoidea</taxon>
        <taxon>Noctuidae</taxon>
        <taxon>Amphipyrinae</taxon>
        <taxon>Spodoptera</taxon>
    </lineage>
</organism>
<keyword evidence="5" id="KW-0862">Zinc</keyword>
<evidence type="ECO:0000313" key="8">
    <source>
        <dbReference type="EMBL" id="KAH9643407.1"/>
    </source>
</evidence>
<feature type="domain" description="DUF1907" evidence="7">
    <location>
        <begin position="27"/>
        <end position="268"/>
    </location>
</feature>
<dbReference type="EMBL" id="JACEFF010000136">
    <property type="protein sequence ID" value="KAH9643407.1"/>
    <property type="molecule type" value="Genomic_DNA"/>
</dbReference>
<keyword evidence="4" id="KW-0378">Hydrolase</keyword>
<dbReference type="PANTHER" id="PTHR13204">
    <property type="entry name" value="PTD012 PROTEIN"/>
    <property type="match status" value="1"/>
</dbReference>